<dbReference type="KEGG" id="gra:105784689"/>
<dbReference type="GO" id="GO:0051015">
    <property type="term" value="F:actin filament binding"/>
    <property type="evidence" value="ECO:0007669"/>
    <property type="project" value="InterPro"/>
</dbReference>
<dbReference type="STRING" id="29730.A0A0D2U8A1"/>
<dbReference type="CDD" id="cd21299">
    <property type="entry name" value="CH_AtFIM_like_rpt3"/>
    <property type="match status" value="1"/>
</dbReference>
<sequence length="660" mass="74053">MSGYVGILVSDPCLQNQFTQVELRSLKSHFTSMRRESGKLTLGDLASRMSRLKAVGENLSDQETTDFIAALYPNFNDEVDFESFLKVYLKLHAHASSRTGNPAKNSSAFLKAATTTLLHTISESEKASYVAHINNYLAQDGFLNKNLPIDPSSNDLFEIVKDGVLLCKLINVAVPGTIDERAINTKRLLNPWERNENHTLCLNSAKAIGCTVVNIGTQDFIEGRRHLVLGLISQIIKIQLLADLNLKKTPQLVELVDDSKDVEELMSLPPEKILLRWMNFQLKKSSFKKIVTNFSTDVKDAEAYAHLLNVLAPEHSNPSTLAVKDPLQRAMLVLDHADRMGCKRYLTAKDIVNGSPNLNLAFVAHIFQHRNGLSIQTKQISFLETLPDDAQVSREERVFRFWINSLGNSTYIDNVFEDLRNGWILLETLDKVSPGIVNWKVANKPPIKLPFKKVENCNQVVKIGKQLKFSLVNIAGNDIVQGNKKLILAYLWQLMRFNILQLLKNLRSHSHGKEITDVDILRWANTKVSNSGSQSRMDSFKDKSLSDGIFFLELLSAVQPRSVNWSLVTKGVTDEQKKMNATYIISIARKLGCSIFLLPEDIIEVNQKMMLTLTASIMYWFLKQPVEEKPAATSDSENGSQLETLSNSTTDDSASESSVE</sequence>
<dbReference type="Proteomes" id="UP000032304">
    <property type="component" value="Unassembled WGS sequence"/>
</dbReference>
<accession>A0A0D2U8A1</accession>
<dbReference type="OMA" id="VNVFVNW"/>
<evidence type="ECO:0000256" key="7">
    <source>
        <dbReference type="SAM" id="MobiDB-lite"/>
    </source>
</evidence>
<dbReference type="SUPFAM" id="SSF47576">
    <property type="entry name" value="Calponin-homology domain, CH-domain"/>
    <property type="match status" value="1"/>
</dbReference>
<evidence type="ECO:0000256" key="4">
    <source>
        <dbReference type="ARBA" id="ARBA00022737"/>
    </source>
</evidence>
<keyword evidence="5" id="KW-0009">Actin-binding</keyword>
<dbReference type="GO" id="GO:0051639">
    <property type="term" value="P:actin filament network formation"/>
    <property type="evidence" value="ECO:0007669"/>
    <property type="project" value="TreeGrafter"/>
</dbReference>
<comment type="subcellular location">
    <subcellularLocation>
        <location evidence="1">Cytoplasm</location>
        <location evidence="1">Cytoskeleton</location>
    </subcellularLocation>
</comment>
<evidence type="ECO:0000313" key="9">
    <source>
        <dbReference type="EMBL" id="KJB84023.1"/>
    </source>
</evidence>
<dbReference type="PANTHER" id="PTHR19961:SF18">
    <property type="entry name" value="FI19014P1"/>
    <property type="match status" value="1"/>
</dbReference>
<dbReference type="Gene3D" id="1.10.238.10">
    <property type="entry name" value="EF-hand"/>
    <property type="match status" value="1"/>
</dbReference>
<dbReference type="FunFam" id="1.10.418.10:FF:000045">
    <property type="entry name" value="Fimbrin-1 isoform A"/>
    <property type="match status" value="1"/>
</dbReference>
<dbReference type="PANTHER" id="PTHR19961">
    <property type="entry name" value="FIMBRIN/PLASTIN"/>
    <property type="match status" value="1"/>
</dbReference>
<dbReference type="Gene3D" id="1.10.418.10">
    <property type="entry name" value="Calponin-like domain"/>
    <property type="match status" value="4"/>
</dbReference>
<dbReference type="GO" id="GO:0005737">
    <property type="term" value="C:cytoplasm"/>
    <property type="evidence" value="ECO:0007669"/>
    <property type="project" value="TreeGrafter"/>
</dbReference>
<proteinExistence type="predicted"/>
<feature type="domain" description="Calponin-homology (CH)" evidence="8">
    <location>
        <begin position="123"/>
        <end position="240"/>
    </location>
</feature>
<dbReference type="SMART" id="SM00033">
    <property type="entry name" value="CH"/>
    <property type="match status" value="4"/>
</dbReference>
<name>A0A0D2U8A1_GOSRA</name>
<dbReference type="InterPro" id="IPR011992">
    <property type="entry name" value="EF-hand-dom_pair"/>
</dbReference>
<keyword evidence="10" id="KW-1185">Reference proteome</keyword>
<dbReference type="eggNOG" id="KOG0046">
    <property type="taxonomic scope" value="Eukaryota"/>
</dbReference>
<dbReference type="InterPro" id="IPR001715">
    <property type="entry name" value="CH_dom"/>
</dbReference>
<organism evidence="9 10">
    <name type="scientific">Gossypium raimondii</name>
    <name type="common">Peruvian cotton</name>
    <name type="synonym">Gossypium klotzschianum subsp. raimondii</name>
    <dbReference type="NCBI Taxonomy" id="29730"/>
    <lineage>
        <taxon>Eukaryota</taxon>
        <taxon>Viridiplantae</taxon>
        <taxon>Streptophyta</taxon>
        <taxon>Embryophyta</taxon>
        <taxon>Tracheophyta</taxon>
        <taxon>Spermatophyta</taxon>
        <taxon>Magnoliopsida</taxon>
        <taxon>eudicotyledons</taxon>
        <taxon>Gunneridae</taxon>
        <taxon>Pentapetalae</taxon>
        <taxon>rosids</taxon>
        <taxon>malvids</taxon>
        <taxon>Malvales</taxon>
        <taxon>Malvaceae</taxon>
        <taxon>Malvoideae</taxon>
        <taxon>Gossypium</taxon>
    </lineage>
</organism>
<feature type="domain" description="Calponin-homology (CH)" evidence="8">
    <location>
        <begin position="514"/>
        <end position="622"/>
    </location>
</feature>
<comment type="subunit">
    <text evidence="2">Interacts with F-actin.</text>
</comment>
<evidence type="ECO:0000259" key="8">
    <source>
        <dbReference type="PROSITE" id="PS50021"/>
    </source>
</evidence>
<feature type="domain" description="Calponin-homology (CH)" evidence="8">
    <location>
        <begin position="393"/>
        <end position="499"/>
    </location>
</feature>
<dbReference type="FunFam" id="1.10.418.10:FF:000041">
    <property type="entry name" value="Fimbrin-2 isoform A"/>
    <property type="match status" value="1"/>
</dbReference>
<dbReference type="InterPro" id="IPR036872">
    <property type="entry name" value="CH_dom_sf"/>
</dbReference>
<dbReference type="GO" id="GO:0051017">
    <property type="term" value="P:actin filament bundle assembly"/>
    <property type="evidence" value="ECO:0007669"/>
    <property type="project" value="InterPro"/>
</dbReference>
<feature type="region of interest" description="Disordered" evidence="7">
    <location>
        <begin position="630"/>
        <end position="660"/>
    </location>
</feature>
<dbReference type="Gramene" id="KJB84023">
    <property type="protein sequence ID" value="KJB84023"/>
    <property type="gene ID" value="B456_N003200"/>
</dbReference>
<evidence type="ECO:0000256" key="6">
    <source>
        <dbReference type="ARBA" id="ARBA00023212"/>
    </source>
</evidence>
<dbReference type="PROSITE" id="PS50021">
    <property type="entry name" value="CH"/>
    <property type="match status" value="4"/>
</dbReference>
<evidence type="ECO:0000313" key="10">
    <source>
        <dbReference type="Proteomes" id="UP000032304"/>
    </source>
</evidence>
<reference evidence="9 10" key="1">
    <citation type="journal article" date="2012" name="Nature">
        <title>Repeated polyploidization of Gossypium genomes and the evolution of spinnable cotton fibres.</title>
        <authorList>
            <person name="Paterson A.H."/>
            <person name="Wendel J.F."/>
            <person name="Gundlach H."/>
            <person name="Guo H."/>
            <person name="Jenkins J."/>
            <person name="Jin D."/>
            <person name="Llewellyn D."/>
            <person name="Showmaker K.C."/>
            <person name="Shu S."/>
            <person name="Udall J."/>
            <person name="Yoo M.J."/>
            <person name="Byers R."/>
            <person name="Chen W."/>
            <person name="Doron-Faigenboim A."/>
            <person name="Duke M.V."/>
            <person name="Gong L."/>
            <person name="Grimwood J."/>
            <person name="Grover C."/>
            <person name="Grupp K."/>
            <person name="Hu G."/>
            <person name="Lee T.H."/>
            <person name="Li J."/>
            <person name="Lin L."/>
            <person name="Liu T."/>
            <person name="Marler B.S."/>
            <person name="Page J.T."/>
            <person name="Roberts A.W."/>
            <person name="Romanel E."/>
            <person name="Sanders W.S."/>
            <person name="Szadkowski E."/>
            <person name="Tan X."/>
            <person name="Tang H."/>
            <person name="Xu C."/>
            <person name="Wang J."/>
            <person name="Wang Z."/>
            <person name="Zhang D."/>
            <person name="Zhang L."/>
            <person name="Ashrafi H."/>
            <person name="Bedon F."/>
            <person name="Bowers J.E."/>
            <person name="Brubaker C.L."/>
            <person name="Chee P.W."/>
            <person name="Das S."/>
            <person name="Gingle A.R."/>
            <person name="Haigler C.H."/>
            <person name="Harker D."/>
            <person name="Hoffmann L.V."/>
            <person name="Hovav R."/>
            <person name="Jones D.C."/>
            <person name="Lemke C."/>
            <person name="Mansoor S."/>
            <person name="ur Rahman M."/>
            <person name="Rainville L.N."/>
            <person name="Rambani A."/>
            <person name="Reddy U.K."/>
            <person name="Rong J.K."/>
            <person name="Saranga Y."/>
            <person name="Scheffler B.E."/>
            <person name="Scheffler J.A."/>
            <person name="Stelly D.M."/>
            <person name="Triplett B.A."/>
            <person name="Van Deynze A."/>
            <person name="Vaslin M.F."/>
            <person name="Waghmare V.N."/>
            <person name="Walford S.A."/>
            <person name="Wright R.J."/>
            <person name="Zaki E.A."/>
            <person name="Zhang T."/>
            <person name="Dennis E.S."/>
            <person name="Mayer K.F."/>
            <person name="Peterson D.G."/>
            <person name="Rokhsar D.S."/>
            <person name="Wang X."/>
            <person name="Schmutz J."/>
        </authorList>
    </citation>
    <scope>NUCLEOTIDE SEQUENCE [LARGE SCALE GENOMIC DNA]</scope>
</reference>
<dbReference type="Pfam" id="PF00307">
    <property type="entry name" value="CH"/>
    <property type="match status" value="4"/>
</dbReference>
<dbReference type="InterPro" id="IPR039959">
    <property type="entry name" value="Fimbrin/Plastin"/>
</dbReference>
<dbReference type="GO" id="GO:0032432">
    <property type="term" value="C:actin filament bundle"/>
    <property type="evidence" value="ECO:0007669"/>
    <property type="project" value="TreeGrafter"/>
</dbReference>
<dbReference type="AlphaFoldDB" id="A0A0D2U8A1"/>
<gene>
    <name evidence="9" type="ORF">B456_N003200</name>
</gene>
<dbReference type="EMBL" id="KB204119">
    <property type="protein sequence ID" value="KJB84023.1"/>
    <property type="molecule type" value="Genomic_DNA"/>
</dbReference>
<feature type="domain" description="Calponin-homology (CH)" evidence="8">
    <location>
        <begin position="268"/>
        <end position="371"/>
    </location>
</feature>
<dbReference type="SUPFAM" id="SSF47473">
    <property type="entry name" value="EF-hand"/>
    <property type="match status" value="1"/>
</dbReference>
<keyword evidence="3" id="KW-0963">Cytoplasm</keyword>
<dbReference type="FunFam" id="1.10.418.10:FF:000034">
    <property type="entry name" value="Fimbrin-2 like"/>
    <property type="match status" value="1"/>
</dbReference>
<evidence type="ECO:0000256" key="5">
    <source>
        <dbReference type="ARBA" id="ARBA00023203"/>
    </source>
</evidence>
<keyword evidence="4" id="KW-0677">Repeat</keyword>
<dbReference type="OrthoDB" id="431378at2759"/>
<evidence type="ECO:0000256" key="1">
    <source>
        <dbReference type="ARBA" id="ARBA00004245"/>
    </source>
</evidence>
<feature type="compositionally biased region" description="Polar residues" evidence="7">
    <location>
        <begin position="633"/>
        <end position="660"/>
    </location>
</feature>
<evidence type="ECO:0000256" key="3">
    <source>
        <dbReference type="ARBA" id="ARBA00022490"/>
    </source>
</evidence>
<keyword evidence="6" id="KW-0206">Cytoskeleton</keyword>
<evidence type="ECO:0000256" key="2">
    <source>
        <dbReference type="ARBA" id="ARBA00011385"/>
    </source>
</evidence>
<dbReference type="GO" id="GO:0005884">
    <property type="term" value="C:actin filament"/>
    <property type="evidence" value="ECO:0007669"/>
    <property type="project" value="TreeGrafter"/>
</dbReference>
<protein>
    <recommendedName>
        <fullName evidence="8">Calponin-homology (CH) domain-containing protein</fullName>
    </recommendedName>
</protein>
<dbReference type="CDD" id="cd21293">
    <property type="entry name" value="CH_AtFIM_like_rpt1"/>
    <property type="match status" value="1"/>
</dbReference>
<dbReference type="FunFam" id="1.10.418.10:FF:000031">
    <property type="entry name" value="Fimbrin-2 like"/>
    <property type="match status" value="1"/>
</dbReference>